<evidence type="ECO:0000256" key="1">
    <source>
        <dbReference type="ARBA" id="ARBA00022723"/>
    </source>
</evidence>
<dbReference type="Pfam" id="PF13639">
    <property type="entry name" value="zf-RING_2"/>
    <property type="match status" value="1"/>
</dbReference>
<dbReference type="PhylomeDB" id="B4JUU9"/>
<evidence type="ECO:0000256" key="2">
    <source>
        <dbReference type="ARBA" id="ARBA00022771"/>
    </source>
</evidence>
<gene>
    <name evidence="6" type="primary">Dgri\GH14968</name>
    <name evidence="6" type="ORF">Dgri_GH14968</name>
</gene>
<proteinExistence type="predicted"/>
<dbReference type="AlphaFoldDB" id="B4JUU9"/>
<dbReference type="GO" id="GO:0008270">
    <property type="term" value="F:zinc ion binding"/>
    <property type="evidence" value="ECO:0007669"/>
    <property type="project" value="UniProtKB-KW"/>
</dbReference>
<dbReference type="SMART" id="SM00184">
    <property type="entry name" value="RING"/>
    <property type="match status" value="2"/>
</dbReference>
<evidence type="ECO:0000256" key="3">
    <source>
        <dbReference type="ARBA" id="ARBA00022833"/>
    </source>
</evidence>
<dbReference type="PROSITE" id="PS00518">
    <property type="entry name" value="ZF_RING_1"/>
    <property type="match status" value="1"/>
</dbReference>
<sequence length="94" mass="10497">MTANGMKIMRCGHALCNACYSTCRLAQTTCPYCYVVVFQLTKVGDDCVICCEPMLKNTMTYMNCEHALHTACLSAYRRHGFRSCPLCQSPLGQN</sequence>
<dbReference type="InterPro" id="IPR001841">
    <property type="entry name" value="Znf_RING"/>
</dbReference>
<organism evidence="7">
    <name type="scientific">Drosophila grimshawi</name>
    <name type="common">Hawaiian fruit fly</name>
    <name type="synonym">Idiomyia grimshawi</name>
    <dbReference type="NCBI Taxonomy" id="7222"/>
    <lineage>
        <taxon>Eukaryota</taxon>
        <taxon>Metazoa</taxon>
        <taxon>Ecdysozoa</taxon>
        <taxon>Arthropoda</taxon>
        <taxon>Hexapoda</taxon>
        <taxon>Insecta</taxon>
        <taxon>Pterygota</taxon>
        <taxon>Neoptera</taxon>
        <taxon>Endopterygota</taxon>
        <taxon>Diptera</taxon>
        <taxon>Brachycera</taxon>
        <taxon>Muscomorpha</taxon>
        <taxon>Ephydroidea</taxon>
        <taxon>Drosophilidae</taxon>
        <taxon>Drosophila</taxon>
        <taxon>Hawaiian Drosophila</taxon>
    </lineage>
</organism>
<evidence type="ECO:0000313" key="6">
    <source>
        <dbReference type="EMBL" id="EDV91269.1"/>
    </source>
</evidence>
<keyword evidence="3" id="KW-0862">Zinc</keyword>
<dbReference type="SUPFAM" id="SSF57850">
    <property type="entry name" value="RING/U-box"/>
    <property type="match status" value="2"/>
</dbReference>
<keyword evidence="1" id="KW-0479">Metal-binding</keyword>
<dbReference type="PROSITE" id="PS50089">
    <property type="entry name" value="ZF_RING_2"/>
    <property type="match status" value="1"/>
</dbReference>
<dbReference type="InParanoid" id="B4JUU9"/>
<keyword evidence="7" id="KW-1185">Reference proteome</keyword>
<dbReference type="KEGG" id="dgr:6568206"/>
<dbReference type="OrthoDB" id="8062037at2759"/>
<accession>B4JUU9</accession>
<dbReference type="InterPro" id="IPR017907">
    <property type="entry name" value="Znf_RING_CS"/>
</dbReference>
<evidence type="ECO:0000313" key="7">
    <source>
        <dbReference type="Proteomes" id="UP000001070"/>
    </source>
</evidence>
<protein>
    <submittedName>
        <fullName evidence="6">GH14968</fullName>
    </submittedName>
</protein>
<dbReference type="Gene3D" id="3.30.40.10">
    <property type="entry name" value="Zinc/RING finger domain, C3HC4 (zinc finger)"/>
    <property type="match status" value="1"/>
</dbReference>
<dbReference type="eggNOG" id="ENOG502T9A0">
    <property type="taxonomic scope" value="Eukaryota"/>
</dbReference>
<feature type="domain" description="RING-type" evidence="5">
    <location>
        <begin position="47"/>
        <end position="88"/>
    </location>
</feature>
<name>B4JUU9_DROGR</name>
<dbReference type="Proteomes" id="UP000001070">
    <property type="component" value="Unassembled WGS sequence"/>
</dbReference>
<dbReference type="EMBL" id="CH916374">
    <property type="protein sequence ID" value="EDV91269.1"/>
    <property type="molecule type" value="Genomic_DNA"/>
</dbReference>
<dbReference type="InterPro" id="IPR013083">
    <property type="entry name" value="Znf_RING/FYVE/PHD"/>
</dbReference>
<dbReference type="FunCoup" id="B4JUU9">
    <property type="interactions" value="37"/>
</dbReference>
<reference evidence="6 7" key="1">
    <citation type="journal article" date="2007" name="Nature">
        <title>Evolution of genes and genomes on the Drosophila phylogeny.</title>
        <authorList>
            <consortium name="Drosophila 12 Genomes Consortium"/>
            <person name="Clark A.G."/>
            <person name="Eisen M.B."/>
            <person name="Smith D.R."/>
            <person name="Bergman C.M."/>
            <person name="Oliver B."/>
            <person name="Markow T.A."/>
            <person name="Kaufman T.C."/>
            <person name="Kellis M."/>
            <person name="Gelbart W."/>
            <person name="Iyer V.N."/>
            <person name="Pollard D.A."/>
            <person name="Sackton T.B."/>
            <person name="Larracuente A.M."/>
            <person name="Singh N.D."/>
            <person name="Abad J.P."/>
            <person name="Abt D.N."/>
            <person name="Adryan B."/>
            <person name="Aguade M."/>
            <person name="Akashi H."/>
            <person name="Anderson W.W."/>
            <person name="Aquadro C.F."/>
            <person name="Ardell D.H."/>
            <person name="Arguello R."/>
            <person name="Artieri C.G."/>
            <person name="Barbash D.A."/>
            <person name="Barker D."/>
            <person name="Barsanti P."/>
            <person name="Batterham P."/>
            <person name="Batzoglou S."/>
            <person name="Begun D."/>
            <person name="Bhutkar A."/>
            <person name="Blanco E."/>
            <person name="Bosak S.A."/>
            <person name="Bradley R.K."/>
            <person name="Brand A.D."/>
            <person name="Brent M.R."/>
            <person name="Brooks A.N."/>
            <person name="Brown R.H."/>
            <person name="Butlin R.K."/>
            <person name="Caggese C."/>
            <person name="Calvi B.R."/>
            <person name="Bernardo de Carvalho A."/>
            <person name="Caspi A."/>
            <person name="Castrezana S."/>
            <person name="Celniker S.E."/>
            <person name="Chang J.L."/>
            <person name="Chapple C."/>
            <person name="Chatterji S."/>
            <person name="Chinwalla A."/>
            <person name="Civetta A."/>
            <person name="Clifton S.W."/>
            <person name="Comeron J.M."/>
            <person name="Costello J.C."/>
            <person name="Coyne J.A."/>
            <person name="Daub J."/>
            <person name="David R.G."/>
            <person name="Delcher A.L."/>
            <person name="Delehaunty K."/>
            <person name="Do C.B."/>
            <person name="Ebling H."/>
            <person name="Edwards K."/>
            <person name="Eickbush T."/>
            <person name="Evans J.D."/>
            <person name="Filipski A."/>
            <person name="Findeiss S."/>
            <person name="Freyhult E."/>
            <person name="Fulton L."/>
            <person name="Fulton R."/>
            <person name="Garcia A.C."/>
            <person name="Gardiner A."/>
            <person name="Garfield D.A."/>
            <person name="Garvin B.E."/>
            <person name="Gibson G."/>
            <person name="Gilbert D."/>
            <person name="Gnerre S."/>
            <person name="Godfrey J."/>
            <person name="Good R."/>
            <person name="Gotea V."/>
            <person name="Gravely B."/>
            <person name="Greenberg A.J."/>
            <person name="Griffiths-Jones S."/>
            <person name="Gross S."/>
            <person name="Guigo R."/>
            <person name="Gustafson E.A."/>
            <person name="Haerty W."/>
            <person name="Hahn M.W."/>
            <person name="Halligan D.L."/>
            <person name="Halpern A.L."/>
            <person name="Halter G.M."/>
            <person name="Han M.V."/>
            <person name="Heger A."/>
            <person name="Hillier L."/>
            <person name="Hinrichs A.S."/>
            <person name="Holmes I."/>
            <person name="Hoskins R.A."/>
            <person name="Hubisz M.J."/>
            <person name="Hultmark D."/>
            <person name="Huntley M.A."/>
            <person name="Jaffe D.B."/>
            <person name="Jagadeeshan S."/>
            <person name="Jeck W.R."/>
            <person name="Johnson J."/>
            <person name="Jones C.D."/>
            <person name="Jordan W.C."/>
            <person name="Karpen G.H."/>
            <person name="Kataoka E."/>
            <person name="Keightley P.D."/>
            <person name="Kheradpour P."/>
            <person name="Kirkness E.F."/>
            <person name="Koerich L.B."/>
            <person name="Kristiansen K."/>
            <person name="Kudrna D."/>
            <person name="Kulathinal R.J."/>
            <person name="Kumar S."/>
            <person name="Kwok R."/>
            <person name="Lander E."/>
            <person name="Langley C.H."/>
            <person name="Lapoint R."/>
            <person name="Lazzaro B.P."/>
            <person name="Lee S.J."/>
            <person name="Levesque L."/>
            <person name="Li R."/>
            <person name="Lin C.F."/>
            <person name="Lin M.F."/>
            <person name="Lindblad-Toh K."/>
            <person name="Llopart A."/>
            <person name="Long M."/>
            <person name="Low L."/>
            <person name="Lozovsky E."/>
            <person name="Lu J."/>
            <person name="Luo M."/>
            <person name="Machado C.A."/>
            <person name="Makalowski W."/>
            <person name="Marzo M."/>
            <person name="Matsuda M."/>
            <person name="Matzkin L."/>
            <person name="McAllister B."/>
            <person name="McBride C.S."/>
            <person name="McKernan B."/>
            <person name="McKernan K."/>
            <person name="Mendez-Lago M."/>
            <person name="Minx P."/>
            <person name="Mollenhauer M.U."/>
            <person name="Montooth K."/>
            <person name="Mount S.M."/>
            <person name="Mu X."/>
            <person name="Myers E."/>
            <person name="Negre B."/>
            <person name="Newfeld S."/>
            <person name="Nielsen R."/>
            <person name="Noor M.A."/>
            <person name="O'Grady P."/>
            <person name="Pachter L."/>
            <person name="Papaceit M."/>
            <person name="Parisi M.J."/>
            <person name="Parisi M."/>
            <person name="Parts L."/>
            <person name="Pedersen J.S."/>
            <person name="Pesole G."/>
            <person name="Phillippy A.M."/>
            <person name="Ponting C.P."/>
            <person name="Pop M."/>
            <person name="Porcelli D."/>
            <person name="Powell J.R."/>
            <person name="Prohaska S."/>
            <person name="Pruitt K."/>
            <person name="Puig M."/>
            <person name="Quesneville H."/>
            <person name="Ram K.R."/>
            <person name="Rand D."/>
            <person name="Rasmussen M.D."/>
            <person name="Reed L.K."/>
            <person name="Reenan R."/>
            <person name="Reily A."/>
            <person name="Remington K.A."/>
            <person name="Rieger T.T."/>
            <person name="Ritchie M.G."/>
            <person name="Robin C."/>
            <person name="Rogers Y.H."/>
            <person name="Rohde C."/>
            <person name="Rozas J."/>
            <person name="Rubenfield M.J."/>
            <person name="Ruiz A."/>
            <person name="Russo S."/>
            <person name="Salzberg S.L."/>
            <person name="Sanchez-Gracia A."/>
            <person name="Saranga D.J."/>
            <person name="Sato H."/>
            <person name="Schaeffer S.W."/>
            <person name="Schatz M.C."/>
            <person name="Schlenke T."/>
            <person name="Schwartz R."/>
            <person name="Segarra C."/>
            <person name="Singh R.S."/>
            <person name="Sirot L."/>
            <person name="Sirota M."/>
            <person name="Sisneros N.B."/>
            <person name="Smith C.D."/>
            <person name="Smith T.F."/>
            <person name="Spieth J."/>
            <person name="Stage D.E."/>
            <person name="Stark A."/>
            <person name="Stephan W."/>
            <person name="Strausberg R.L."/>
            <person name="Strempel S."/>
            <person name="Sturgill D."/>
            <person name="Sutton G."/>
            <person name="Sutton G.G."/>
            <person name="Tao W."/>
            <person name="Teichmann S."/>
            <person name="Tobari Y.N."/>
            <person name="Tomimura Y."/>
            <person name="Tsolas J.M."/>
            <person name="Valente V.L."/>
            <person name="Venter E."/>
            <person name="Venter J.C."/>
            <person name="Vicario S."/>
            <person name="Vieira F.G."/>
            <person name="Vilella A.J."/>
            <person name="Villasante A."/>
            <person name="Walenz B."/>
            <person name="Wang J."/>
            <person name="Wasserman M."/>
            <person name="Watts T."/>
            <person name="Wilson D."/>
            <person name="Wilson R.K."/>
            <person name="Wing R.A."/>
            <person name="Wolfner M.F."/>
            <person name="Wong A."/>
            <person name="Wong G.K."/>
            <person name="Wu C.I."/>
            <person name="Wu G."/>
            <person name="Yamamoto D."/>
            <person name="Yang H.P."/>
            <person name="Yang S.P."/>
            <person name="Yorke J.A."/>
            <person name="Yoshida K."/>
            <person name="Zdobnov E."/>
            <person name="Zhang P."/>
            <person name="Zhang Y."/>
            <person name="Zimin A.V."/>
            <person name="Baldwin J."/>
            <person name="Abdouelleil A."/>
            <person name="Abdulkadir J."/>
            <person name="Abebe A."/>
            <person name="Abera B."/>
            <person name="Abreu J."/>
            <person name="Acer S.C."/>
            <person name="Aftuck L."/>
            <person name="Alexander A."/>
            <person name="An P."/>
            <person name="Anderson E."/>
            <person name="Anderson S."/>
            <person name="Arachi H."/>
            <person name="Azer M."/>
            <person name="Bachantsang P."/>
            <person name="Barry A."/>
            <person name="Bayul T."/>
            <person name="Berlin A."/>
            <person name="Bessette D."/>
            <person name="Bloom T."/>
            <person name="Blye J."/>
            <person name="Boguslavskiy L."/>
            <person name="Bonnet C."/>
            <person name="Boukhgalter B."/>
            <person name="Bourzgui I."/>
            <person name="Brown A."/>
            <person name="Cahill P."/>
            <person name="Channer S."/>
            <person name="Cheshatsang Y."/>
            <person name="Chuda L."/>
            <person name="Citroen M."/>
            <person name="Collymore A."/>
            <person name="Cooke P."/>
            <person name="Costello M."/>
            <person name="D'Aco K."/>
            <person name="Daza R."/>
            <person name="De Haan G."/>
            <person name="DeGray S."/>
            <person name="DeMaso C."/>
            <person name="Dhargay N."/>
            <person name="Dooley K."/>
            <person name="Dooley E."/>
            <person name="Doricent M."/>
            <person name="Dorje P."/>
            <person name="Dorjee K."/>
            <person name="Dupes A."/>
            <person name="Elong R."/>
            <person name="Falk J."/>
            <person name="Farina A."/>
            <person name="Faro S."/>
            <person name="Ferguson D."/>
            <person name="Fisher S."/>
            <person name="Foley C.D."/>
            <person name="Franke A."/>
            <person name="Friedrich D."/>
            <person name="Gadbois L."/>
            <person name="Gearin G."/>
            <person name="Gearin C.R."/>
            <person name="Giannoukos G."/>
            <person name="Goode T."/>
            <person name="Graham J."/>
            <person name="Grandbois E."/>
            <person name="Grewal S."/>
            <person name="Gyaltsen K."/>
            <person name="Hafez N."/>
            <person name="Hagos B."/>
            <person name="Hall J."/>
            <person name="Henson C."/>
            <person name="Hollinger A."/>
            <person name="Honan T."/>
            <person name="Huard M.D."/>
            <person name="Hughes L."/>
            <person name="Hurhula B."/>
            <person name="Husby M.E."/>
            <person name="Kamat A."/>
            <person name="Kanga B."/>
            <person name="Kashin S."/>
            <person name="Khazanovich D."/>
            <person name="Kisner P."/>
            <person name="Lance K."/>
            <person name="Lara M."/>
            <person name="Lee W."/>
            <person name="Lennon N."/>
            <person name="Letendre F."/>
            <person name="LeVine R."/>
            <person name="Lipovsky A."/>
            <person name="Liu X."/>
            <person name="Liu J."/>
            <person name="Liu S."/>
            <person name="Lokyitsang T."/>
            <person name="Lokyitsang Y."/>
            <person name="Lubonja R."/>
            <person name="Lui A."/>
            <person name="MacDonald P."/>
            <person name="Magnisalis V."/>
            <person name="Maru K."/>
            <person name="Matthews C."/>
            <person name="McCusker W."/>
            <person name="McDonough S."/>
            <person name="Mehta T."/>
            <person name="Meldrim J."/>
            <person name="Meneus L."/>
            <person name="Mihai O."/>
            <person name="Mihalev A."/>
            <person name="Mihova T."/>
            <person name="Mittelman R."/>
            <person name="Mlenga V."/>
            <person name="Montmayeur A."/>
            <person name="Mulrain L."/>
            <person name="Navidi A."/>
            <person name="Naylor J."/>
            <person name="Negash T."/>
            <person name="Nguyen T."/>
            <person name="Nguyen N."/>
            <person name="Nicol R."/>
            <person name="Norbu C."/>
            <person name="Norbu N."/>
            <person name="Novod N."/>
            <person name="O'Neill B."/>
            <person name="Osman S."/>
            <person name="Markiewicz E."/>
            <person name="Oyono O.L."/>
            <person name="Patti C."/>
            <person name="Phunkhang P."/>
            <person name="Pierre F."/>
            <person name="Priest M."/>
            <person name="Raghuraman S."/>
            <person name="Rege F."/>
            <person name="Reyes R."/>
            <person name="Rise C."/>
            <person name="Rogov P."/>
            <person name="Ross K."/>
            <person name="Ryan E."/>
            <person name="Settipalli S."/>
            <person name="Shea T."/>
            <person name="Sherpa N."/>
            <person name="Shi L."/>
            <person name="Shih D."/>
            <person name="Sparrow T."/>
            <person name="Spaulding J."/>
            <person name="Stalker J."/>
            <person name="Stange-Thomann N."/>
            <person name="Stavropoulos S."/>
            <person name="Stone C."/>
            <person name="Strader C."/>
            <person name="Tesfaye S."/>
            <person name="Thomson T."/>
            <person name="Thoulutsang Y."/>
            <person name="Thoulutsang D."/>
            <person name="Topham K."/>
            <person name="Topping I."/>
            <person name="Tsamla T."/>
            <person name="Vassiliev H."/>
            <person name="Vo A."/>
            <person name="Wangchuk T."/>
            <person name="Wangdi T."/>
            <person name="Weiand M."/>
            <person name="Wilkinson J."/>
            <person name="Wilson A."/>
            <person name="Yadav S."/>
            <person name="Young G."/>
            <person name="Yu Q."/>
            <person name="Zembek L."/>
            <person name="Zhong D."/>
            <person name="Zimmer A."/>
            <person name="Zwirko Z."/>
            <person name="Jaffe D.B."/>
            <person name="Alvarez P."/>
            <person name="Brockman W."/>
            <person name="Butler J."/>
            <person name="Chin C."/>
            <person name="Gnerre S."/>
            <person name="Grabherr M."/>
            <person name="Kleber M."/>
            <person name="Mauceli E."/>
            <person name="MacCallum I."/>
        </authorList>
    </citation>
    <scope>NUCLEOTIDE SEQUENCE [LARGE SCALE GENOMIC DNA]</scope>
    <source>
        <strain evidence="7">Tucson 15287-2541.00</strain>
    </source>
</reference>
<keyword evidence="2 4" id="KW-0863">Zinc-finger</keyword>
<dbReference type="HOGENOM" id="CLU_2388500_0_0_1"/>
<evidence type="ECO:0000259" key="5">
    <source>
        <dbReference type="PROSITE" id="PS50089"/>
    </source>
</evidence>
<evidence type="ECO:0000256" key="4">
    <source>
        <dbReference type="PROSITE-ProRule" id="PRU00175"/>
    </source>
</evidence>